<dbReference type="GeneID" id="85435528"/>
<proteinExistence type="predicted"/>
<keyword evidence="2" id="KW-1185">Reference proteome</keyword>
<evidence type="ECO:0000313" key="2">
    <source>
        <dbReference type="Proteomes" id="UP001230504"/>
    </source>
</evidence>
<dbReference type="EMBL" id="JAHLJV010000025">
    <property type="protein sequence ID" value="KAK1593466.1"/>
    <property type="molecule type" value="Genomic_DNA"/>
</dbReference>
<dbReference type="AlphaFoldDB" id="A0AAD8V6D8"/>
<comment type="caution">
    <text evidence="1">The sequence shown here is derived from an EMBL/GenBank/DDBJ whole genome shotgun (WGS) entry which is preliminary data.</text>
</comment>
<dbReference type="RefSeq" id="XP_060414758.1">
    <property type="nucleotide sequence ID" value="XM_060551288.1"/>
</dbReference>
<protein>
    <submittedName>
        <fullName evidence="1">Uncharacterized protein</fullName>
    </submittedName>
</protein>
<evidence type="ECO:0000313" key="1">
    <source>
        <dbReference type="EMBL" id="KAK1593466.1"/>
    </source>
</evidence>
<name>A0AAD8V6D8_9PEZI</name>
<gene>
    <name evidence="1" type="ORF">LY79DRAFT_179115</name>
</gene>
<reference evidence="1" key="1">
    <citation type="submission" date="2021-06" db="EMBL/GenBank/DDBJ databases">
        <title>Comparative genomics, transcriptomics and evolutionary studies reveal genomic signatures of adaptation to plant cell wall in hemibiotrophic fungi.</title>
        <authorList>
            <consortium name="DOE Joint Genome Institute"/>
            <person name="Baroncelli R."/>
            <person name="Diaz J.F."/>
            <person name="Benocci T."/>
            <person name="Peng M."/>
            <person name="Battaglia E."/>
            <person name="Haridas S."/>
            <person name="Andreopoulos W."/>
            <person name="Labutti K."/>
            <person name="Pangilinan J."/>
            <person name="Floch G.L."/>
            <person name="Makela M.R."/>
            <person name="Henrissat B."/>
            <person name="Grigoriev I.V."/>
            <person name="Crouch J.A."/>
            <person name="De Vries R.P."/>
            <person name="Sukno S.A."/>
            <person name="Thon M.R."/>
        </authorList>
    </citation>
    <scope>NUCLEOTIDE SEQUENCE</scope>
    <source>
        <strain evidence="1">CBS 125086</strain>
    </source>
</reference>
<organism evidence="1 2">
    <name type="scientific">Colletotrichum navitas</name>
    <dbReference type="NCBI Taxonomy" id="681940"/>
    <lineage>
        <taxon>Eukaryota</taxon>
        <taxon>Fungi</taxon>
        <taxon>Dikarya</taxon>
        <taxon>Ascomycota</taxon>
        <taxon>Pezizomycotina</taxon>
        <taxon>Sordariomycetes</taxon>
        <taxon>Hypocreomycetidae</taxon>
        <taxon>Glomerellales</taxon>
        <taxon>Glomerellaceae</taxon>
        <taxon>Colletotrichum</taxon>
        <taxon>Colletotrichum graminicola species complex</taxon>
    </lineage>
</organism>
<dbReference type="Proteomes" id="UP001230504">
    <property type="component" value="Unassembled WGS sequence"/>
</dbReference>
<accession>A0AAD8V6D8</accession>
<sequence length="157" mass="17391">MNADAEVLVEDVIIRQECSWDPRGGSVSFNGKRWTRFLSAVSGKSVWDRRKYRRRATSNSPMLGFDNTPFRIDAIPDPHILHGEGREEGMQQWPGSAQTRSGLTSGDLLSNRQSLFLLSNWTTTDKELADFDTSLPRGSVQACSVGASDEICVVAVD</sequence>